<feature type="transmembrane region" description="Helical" evidence="1">
    <location>
        <begin position="36"/>
        <end position="57"/>
    </location>
</feature>
<reference evidence="3 4" key="1">
    <citation type="submission" date="2019-11" db="EMBL/GenBank/DDBJ databases">
        <title>Comparative genomics of hydrocarbon-degrading Desulfosarcina strains.</title>
        <authorList>
            <person name="Watanabe M."/>
            <person name="Kojima H."/>
            <person name="Fukui M."/>
        </authorList>
    </citation>
    <scope>NUCLEOTIDE SEQUENCE [LARGE SCALE GENOMIC DNA]</scope>
    <source>
        <strain evidence="3 4">PP31</strain>
    </source>
</reference>
<evidence type="ECO:0000313" key="3">
    <source>
        <dbReference type="EMBL" id="BBO77033.1"/>
    </source>
</evidence>
<dbReference type="OrthoDB" id="5418121at2"/>
<dbReference type="SUPFAM" id="SSF48452">
    <property type="entry name" value="TPR-like"/>
    <property type="match status" value="1"/>
</dbReference>
<keyword evidence="1" id="KW-0812">Transmembrane</keyword>
<evidence type="ECO:0000259" key="2">
    <source>
        <dbReference type="Pfam" id="PF09976"/>
    </source>
</evidence>
<proteinExistence type="predicted"/>
<name>A0A5K7ZB69_9BACT</name>
<dbReference type="Proteomes" id="UP000427769">
    <property type="component" value="Chromosome"/>
</dbReference>
<protein>
    <recommendedName>
        <fullName evidence="2">Ancillary SecYEG translocon subunit/Cell division coordinator CpoB TPR domain-containing protein</fullName>
    </recommendedName>
</protein>
<accession>A0A5K7ZB69</accession>
<dbReference type="InterPro" id="IPR018704">
    <property type="entry name" value="SecYEG/CpoB_TPR"/>
</dbReference>
<keyword evidence="1" id="KW-1133">Transmembrane helix</keyword>
<keyword evidence="4" id="KW-1185">Reference proteome</keyword>
<dbReference type="EMBL" id="AP021875">
    <property type="protein sequence ID" value="BBO77033.1"/>
    <property type="molecule type" value="Genomic_DNA"/>
</dbReference>
<evidence type="ECO:0000256" key="1">
    <source>
        <dbReference type="SAM" id="Phobius"/>
    </source>
</evidence>
<keyword evidence="1" id="KW-0472">Membrane</keyword>
<evidence type="ECO:0000313" key="4">
    <source>
        <dbReference type="Proteomes" id="UP000427769"/>
    </source>
</evidence>
<dbReference type="Gene3D" id="1.25.40.10">
    <property type="entry name" value="Tetratricopeptide repeat domain"/>
    <property type="match status" value="1"/>
</dbReference>
<feature type="domain" description="Ancillary SecYEG translocon subunit/Cell division coordinator CpoB TPR" evidence="2">
    <location>
        <begin position="32"/>
        <end position="227"/>
    </location>
</feature>
<dbReference type="AlphaFoldDB" id="A0A5K7ZB69"/>
<dbReference type="RefSeq" id="WP_155305822.1">
    <property type="nucleotide sequence ID" value="NZ_AP021875.1"/>
</dbReference>
<organism evidence="3 4">
    <name type="scientific">Desulfosarcina widdelii</name>
    <dbReference type="NCBI Taxonomy" id="947919"/>
    <lineage>
        <taxon>Bacteria</taxon>
        <taxon>Pseudomonadati</taxon>
        <taxon>Thermodesulfobacteriota</taxon>
        <taxon>Desulfobacteria</taxon>
        <taxon>Desulfobacterales</taxon>
        <taxon>Desulfosarcinaceae</taxon>
        <taxon>Desulfosarcina</taxon>
    </lineage>
</organism>
<dbReference type="InterPro" id="IPR011990">
    <property type="entry name" value="TPR-like_helical_dom_sf"/>
</dbReference>
<dbReference type="Pfam" id="PF09976">
    <property type="entry name" value="TPR_21"/>
    <property type="match status" value="1"/>
</dbReference>
<gene>
    <name evidence="3" type="ORF">DSCW_44500</name>
</gene>
<sequence>MAKVTVTRKQLLKEPDQFITFSGKLIAFGRSHLKTILIGAGVFLALIVAAAVVGQISNRNESKASRMVEQALAKYSAALRDTDAKTAYDRAKDDFAEIFNRYGSKSAAKIARIVYGDISYNAGDAETAIAMYSQALDDLGDASSLKNIVLSGLGHAYLLKGSHADAIRCFEQLSRDEEMTMKRGALLNLAWLYDKAGEKEKSRASYEALLADFPNTMYGDLVREKINS</sequence>
<dbReference type="KEGG" id="dwd:DSCW_44500"/>